<dbReference type="EMBL" id="FNYS01000006">
    <property type="protein sequence ID" value="SEI89039.1"/>
    <property type="molecule type" value="Genomic_DNA"/>
</dbReference>
<evidence type="ECO:0000313" key="1">
    <source>
        <dbReference type="EMBL" id="SEI89039.1"/>
    </source>
</evidence>
<dbReference type="AlphaFoldDB" id="A0A1H6U9K1"/>
<dbReference type="GeneID" id="82258946"/>
<evidence type="ECO:0000313" key="2">
    <source>
        <dbReference type="Proteomes" id="UP000183077"/>
    </source>
</evidence>
<organism evidence="1 2">
    <name type="scientific">Myroides marinus</name>
    <dbReference type="NCBI Taxonomy" id="703342"/>
    <lineage>
        <taxon>Bacteria</taxon>
        <taxon>Pseudomonadati</taxon>
        <taxon>Bacteroidota</taxon>
        <taxon>Flavobacteriia</taxon>
        <taxon>Flavobacteriales</taxon>
        <taxon>Flavobacteriaceae</taxon>
        <taxon>Myroides</taxon>
    </lineage>
</organism>
<reference evidence="1 2" key="1">
    <citation type="submission" date="2016-10" db="EMBL/GenBank/DDBJ databases">
        <authorList>
            <person name="de Groot N.N."/>
        </authorList>
    </citation>
    <scope>NUCLEOTIDE SEQUENCE [LARGE SCALE GENOMIC DNA]</scope>
    <source>
        <strain evidence="1 2">DSM 23048</strain>
    </source>
</reference>
<proteinExistence type="predicted"/>
<sequence length="56" mass="6101">MKVETFIATIKHNNGTVNLKVVSLNGKQGAIQQITTVEDCPECAITEIVKIDNDTN</sequence>
<dbReference type="Proteomes" id="UP000183077">
    <property type="component" value="Unassembled WGS sequence"/>
</dbReference>
<gene>
    <name evidence="1" type="ORF">SAMN04488018_106126</name>
</gene>
<accession>A0A1H6U9K1</accession>
<dbReference type="RefSeq" id="WP_167357242.1">
    <property type="nucleotide sequence ID" value="NZ_FNYS01000006.1"/>
</dbReference>
<name>A0A1H6U9K1_9FLAO</name>
<protein>
    <submittedName>
        <fullName evidence="1">Uncharacterized protein</fullName>
    </submittedName>
</protein>